<evidence type="ECO:0000256" key="11">
    <source>
        <dbReference type="SAM" id="SignalP"/>
    </source>
</evidence>
<dbReference type="InterPro" id="IPR011990">
    <property type="entry name" value="TPR-like_helical_dom_sf"/>
</dbReference>
<dbReference type="Proteomes" id="UP000734854">
    <property type="component" value="Unassembled WGS sequence"/>
</dbReference>
<dbReference type="SUPFAM" id="SSF81901">
    <property type="entry name" value="HCP-like"/>
    <property type="match status" value="4"/>
</dbReference>
<proteinExistence type="inferred from homology"/>
<dbReference type="InterPro" id="IPR006597">
    <property type="entry name" value="Sel1-like"/>
</dbReference>
<accession>A0A8J5GVJ7</accession>
<keyword evidence="6" id="KW-1133">Transmembrane helix</keyword>
<keyword evidence="5" id="KW-0256">Endoplasmic reticulum</keyword>
<evidence type="ECO:0000313" key="12">
    <source>
        <dbReference type="EMBL" id="KAG6515408.1"/>
    </source>
</evidence>
<comment type="subcellular location">
    <subcellularLocation>
        <location evidence="1">Endoplasmic reticulum membrane</location>
        <topology evidence="1">Single-pass membrane protein</topology>
    </subcellularLocation>
</comment>
<dbReference type="InterPro" id="IPR044623">
    <property type="entry name" value="HRD3"/>
</dbReference>
<evidence type="ECO:0000256" key="1">
    <source>
        <dbReference type="ARBA" id="ARBA00004389"/>
    </source>
</evidence>
<feature type="signal peptide" evidence="11">
    <location>
        <begin position="1"/>
        <end position="20"/>
    </location>
</feature>
<dbReference type="EMBL" id="JACMSC010000007">
    <property type="protein sequence ID" value="KAG6515408.1"/>
    <property type="molecule type" value="Genomic_DNA"/>
</dbReference>
<evidence type="ECO:0000256" key="7">
    <source>
        <dbReference type="ARBA" id="ARBA00023136"/>
    </source>
</evidence>
<keyword evidence="2" id="KW-0812">Transmembrane</keyword>
<gene>
    <name evidence="12" type="ORF">ZIOFF_025820</name>
</gene>
<dbReference type="GO" id="GO:0036503">
    <property type="term" value="P:ERAD pathway"/>
    <property type="evidence" value="ECO:0007669"/>
    <property type="project" value="InterPro"/>
</dbReference>
<comment type="similarity">
    <text evidence="9">Belongs to the sel-1 family.</text>
</comment>
<keyword evidence="8" id="KW-0325">Glycoprotein</keyword>
<reference evidence="12 13" key="1">
    <citation type="submission" date="2020-08" db="EMBL/GenBank/DDBJ databases">
        <title>Plant Genome Project.</title>
        <authorList>
            <person name="Zhang R.-G."/>
        </authorList>
    </citation>
    <scope>NUCLEOTIDE SEQUENCE [LARGE SCALE GENOMIC DNA]</scope>
    <source>
        <tissue evidence="12">Rhizome</tissue>
    </source>
</reference>
<dbReference type="FunFam" id="1.25.40.10:FF:001837">
    <property type="entry name" value="ERAD-associated E3 ubiquitin-protein ligase component HRD3A"/>
    <property type="match status" value="1"/>
</dbReference>
<evidence type="ECO:0000256" key="3">
    <source>
        <dbReference type="ARBA" id="ARBA00022729"/>
    </source>
</evidence>
<protein>
    <recommendedName>
        <fullName evidence="14">ERAD-associated E3 ubiquitin-protein ligase component HRD3A</fullName>
    </recommendedName>
</protein>
<evidence type="ECO:0000256" key="10">
    <source>
        <dbReference type="SAM" id="MobiDB-lite"/>
    </source>
</evidence>
<feature type="compositionally biased region" description="Acidic residues" evidence="10">
    <location>
        <begin position="55"/>
        <end position="67"/>
    </location>
</feature>
<evidence type="ECO:0000256" key="6">
    <source>
        <dbReference type="ARBA" id="ARBA00022989"/>
    </source>
</evidence>
<sequence>MRRAAISCVAVLLLCHALLASSLRPRQFVYVFANEHLSESSSASSAAGEGSEGTEGSDEWDEFGDSESLPDVDYDQGSWLPFLESPSLLDDPSSDAREVQYASGVRHLISAASSGDSSDMEAAAAEIEASASRGYPHAQSALGFLYGTGLMRAHSRSKSLLYHHFAAEGGNLQSKMVLAYNYLRQEVHEKALELYSELAEAAITSFLILEESPVIEHIRIHSGTEENQEDLRKSRGEADENFQITEYQALKGDSAAMYQIGLLYYYGLRGVKRDLTRALDWFSKAVEKQNPKAMELLGEMYARGAGVERNYTKAFRWLSLASKHKYYSAYNGLGYLYVKGYGVEKKNYTKAREYFEKAAENKVPGGFYNLGVLYLKGIGVKRNITKACKLLLIAAETGQPKAIYRVARLSHKGIGFKKDLHMATLLYKAVAERGPWGSLLRWALESYLKGDVGKSLLLYSRMAELGYEVAQSNAAWILDKFREQSICMGESGFCSDAERHTRAHSLWWQASEQGNEHAALLVGDAYYYGRITDINPEGTNRDFERAAEAYMHARSQSNAQAMFNLGYMHEHGQGLPLDLHLAKRYYDQALERDAAAAMPVKLALMSLWIRMNYADSFMVKVIDSLPELYPKLELWVEEVLMDEGNATILTLFACLLAVLYLRERQRRQAVPVAPHQPDIFLN</sequence>
<feature type="region of interest" description="Disordered" evidence="10">
    <location>
        <begin position="41"/>
        <end position="67"/>
    </location>
</feature>
<keyword evidence="3 11" id="KW-0732">Signal</keyword>
<evidence type="ECO:0000256" key="2">
    <source>
        <dbReference type="ARBA" id="ARBA00022692"/>
    </source>
</evidence>
<evidence type="ECO:0000256" key="4">
    <source>
        <dbReference type="ARBA" id="ARBA00022737"/>
    </source>
</evidence>
<dbReference type="PANTHER" id="PTHR45084:SF1">
    <property type="entry name" value="ERAD-ASSOCIATED E3 UBIQUITIN-PROTEIN LIGASE COMPONENT HRD3A-RELATED"/>
    <property type="match status" value="1"/>
</dbReference>
<dbReference type="PANTHER" id="PTHR45084">
    <property type="entry name" value="ERAD-ASSOCIATED E3 UBIQUITIN-PROTEIN LIGASE COMPONENT HRD3A-RELATED"/>
    <property type="match status" value="1"/>
</dbReference>
<feature type="chain" id="PRO_5035275883" description="ERAD-associated E3 ubiquitin-protein ligase component HRD3A" evidence="11">
    <location>
        <begin position="21"/>
        <end position="682"/>
    </location>
</feature>
<keyword evidence="4" id="KW-0677">Repeat</keyword>
<dbReference type="SMART" id="SM00671">
    <property type="entry name" value="SEL1"/>
    <property type="match status" value="8"/>
</dbReference>
<keyword evidence="13" id="KW-1185">Reference proteome</keyword>
<evidence type="ECO:0000313" key="13">
    <source>
        <dbReference type="Proteomes" id="UP000734854"/>
    </source>
</evidence>
<evidence type="ECO:0000256" key="9">
    <source>
        <dbReference type="ARBA" id="ARBA00038101"/>
    </source>
</evidence>
<name>A0A8J5GVJ7_ZINOF</name>
<evidence type="ECO:0000256" key="5">
    <source>
        <dbReference type="ARBA" id="ARBA00022824"/>
    </source>
</evidence>
<evidence type="ECO:0008006" key="14">
    <source>
        <dbReference type="Google" id="ProtNLM"/>
    </source>
</evidence>
<keyword evidence="7" id="KW-0472">Membrane</keyword>
<dbReference type="Pfam" id="PF08238">
    <property type="entry name" value="Sel1"/>
    <property type="match status" value="7"/>
</dbReference>
<dbReference type="AlphaFoldDB" id="A0A8J5GVJ7"/>
<comment type="caution">
    <text evidence="12">The sequence shown here is derived from an EMBL/GenBank/DDBJ whole genome shotgun (WGS) entry which is preliminary data.</text>
</comment>
<dbReference type="Gene3D" id="1.25.40.10">
    <property type="entry name" value="Tetratricopeptide repeat domain"/>
    <property type="match status" value="2"/>
</dbReference>
<organism evidence="12 13">
    <name type="scientific">Zingiber officinale</name>
    <name type="common">Ginger</name>
    <name type="synonym">Amomum zingiber</name>
    <dbReference type="NCBI Taxonomy" id="94328"/>
    <lineage>
        <taxon>Eukaryota</taxon>
        <taxon>Viridiplantae</taxon>
        <taxon>Streptophyta</taxon>
        <taxon>Embryophyta</taxon>
        <taxon>Tracheophyta</taxon>
        <taxon>Spermatophyta</taxon>
        <taxon>Magnoliopsida</taxon>
        <taxon>Liliopsida</taxon>
        <taxon>Zingiberales</taxon>
        <taxon>Zingiberaceae</taxon>
        <taxon>Zingiber</taxon>
    </lineage>
</organism>
<dbReference type="GO" id="GO:0005789">
    <property type="term" value="C:endoplasmic reticulum membrane"/>
    <property type="evidence" value="ECO:0007669"/>
    <property type="project" value="UniProtKB-SubCell"/>
</dbReference>
<evidence type="ECO:0000256" key="8">
    <source>
        <dbReference type="ARBA" id="ARBA00023180"/>
    </source>
</evidence>